<evidence type="ECO:0000313" key="1">
    <source>
        <dbReference type="EMBL" id="MBT0665330.1"/>
    </source>
</evidence>
<evidence type="ECO:0000313" key="2">
    <source>
        <dbReference type="Proteomes" id="UP000811899"/>
    </source>
</evidence>
<sequence length="278" mass="30647">MLQALVQENTVLKERVSRLQTPALTAAELNSRMTSRLREIAAEVKIQRLAMNEFQGYVTWMSGSVAGYSKYIEAGSMAAGFAKVLPIPYAGQAGMFTKFVSHFTLSLSAASKSITSFLTTSQLFVDRVEALDRSPDKGKEINELSRFADEQLLRDMTDLQAKLVTTSELSASALSFLESMNHYVLSSDEYWSKAKSLMKRGDADKKEKSYLAESVAGLKSKAGGFNARLKGYDESVKKDIPLIKSLGTYAELLAFLNWRQAEEQSLMETAPNPPSPAP</sequence>
<dbReference type="EMBL" id="JAHCVJ010000005">
    <property type="protein sequence ID" value="MBT0665330.1"/>
    <property type="molecule type" value="Genomic_DNA"/>
</dbReference>
<accession>A0AAW4L739</accession>
<keyword evidence="2" id="KW-1185">Reference proteome</keyword>
<dbReference type="Proteomes" id="UP000811899">
    <property type="component" value="Unassembled WGS sequence"/>
</dbReference>
<dbReference type="AlphaFoldDB" id="A0AAW4L739"/>
<protein>
    <submittedName>
        <fullName evidence="1">Uncharacterized protein</fullName>
    </submittedName>
</protein>
<proteinExistence type="predicted"/>
<name>A0AAW4L739_9BACT</name>
<reference evidence="1 2" key="1">
    <citation type="submission" date="2021-05" db="EMBL/GenBank/DDBJ databases">
        <title>The draft genome of Geobacter pelophilus DSM 12255.</title>
        <authorList>
            <person name="Xu Z."/>
            <person name="Masuda Y."/>
            <person name="Itoh H."/>
            <person name="Senoo K."/>
        </authorList>
    </citation>
    <scope>NUCLEOTIDE SEQUENCE [LARGE SCALE GENOMIC DNA]</scope>
    <source>
        <strain evidence="1 2">DSM 12255</strain>
    </source>
</reference>
<comment type="caution">
    <text evidence="1">The sequence shown here is derived from an EMBL/GenBank/DDBJ whole genome shotgun (WGS) entry which is preliminary data.</text>
</comment>
<gene>
    <name evidence="1" type="ORF">KI809_13570</name>
</gene>
<organism evidence="1 2">
    <name type="scientific">Geoanaerobacter pelophilus</name>
    <dbReference type="NCBI Taxonomy" id="60036"/>
    <lineage>
        <taxon>Bacteria</taxon>
        <taxon>Pseudomonadati</taxon>
        <taxon>Thermodesulfobacteriota</taxon>
        <taxon>Desulfuromonadia</taxon>
        <taxon>Geobacterales</taxon>
        <taxon>Geobacteraceae</taxon>
        <taxon>Geoanaerobacter</taxon>
    </lineage>
</organism>